<evidence type="ECO:0008006" key="6">
    <source>
        <dbReference type="Google" id="ProtNLM"/>
    </source>
</evidence>
<reference evidence="5" key="1">
    <citation type="journal article" date="2023" name="Commun. Biol.">
        <title>Genome analysis of Parmales, the sister group of diatoms, reveals the evolutionary specialization of diatoms from phago-mixotrophs to photoautotrophs.</title>
        <authorList>
            <person name="Ban H."/>
            <person name="Sato S."/>
            <person name="Yoshikawa S."/>
            <person name="Yamada K."/>
            <person name="Nakamura Y."/>
            <person name="Ichinomiya M."/>
            <person name="Sato N."/>
            <person name="Blanc-Mathieu R."/>
            <person name="Endo H."/>
            <person name="Kuwata A."/>
            <person name="Ogata H."/>
        </authorList>
    </citation>
    <scope>NUCLEOTIDE SEQUENCE [LARGE SCALE GENOMIC DNA]</scope>
    <source>
        <strain evidence="5">NIES 3699</strain>
    </source>
</reference>
<name>A0A9W7FF81_9STRA</name>
<sequence>MFRVPVVRSRTLISARLLSTPSTSSTNSPTPPPRKPGLLQQLPAFQPPDEHLNASLKKIQWLKPDPTIKNAKLRAQKQSSEKLQTLTTALSQPILERLKRWRYTFKQLHPFDDVVLRLTVSNRVKIDGVELFSMMDKVDDGRKRITKLGKELSGGVKNCERTKDINDFTDDAVAELLKMYKSTINPILPYLNEYHKLLRTTPLYDFKSPTLLLIGAPNVGKSSLVRRLSSGKPEVNDYSFTTKSVTIGHKIITKLDEYGYEDKLRCQVMDSPGVLLREGKANDMEELTVKSAELLPTAVMFVWDLSKKDQGTSNFEVQKKARETLRSKFPRRPWFDVITKIDVLDPEDQEMVEEVERICKTNGEALHMVSAITGEGLEEVEVEVERVLTEVGEVLEVL</sequence>
<evidence type="ECO:0000259" key="2">
    <source>
        <dbReference type="Pfam" id="PF01926"/>
    </source>
</evidence>
<proteinExistence type="predicted"/>
<dbReference type="InterPro" id="IPR041623">
    <property type="entry name" value="NOG1_N"/>
</dbReference>
<organism evidence="4 5">
    <name type="scientific">Triparma verrucosa</name>
    <dbReference type="NCBI Taxonomy" id="1606542"/>
    <lineage>
        <taxon>Eukaryota</taxon>
        <taxon>Sar</taxon>
        <taxon>Stramenopiles</taxon>
        <taxon>Ochrophyta</taxon>
        <taxon>Bolidophyceae</taxon>
        <taxon>Parmales</taxon>
        <taxon>Triparmaceae</taxon>
        <taxon>Triparma</taxon>
    </lineage>
</organism>
<dbReference type="PANTHER" id="PTHR45759">
    <property type="entry name" value="NUCLEOLAR GTP-BINDING PROTEIN 1"/>
    <property type="match status" value="1"/>
</dbReference>
<dbReference type="InterPro" id="IPR006073">
    <property type="entry name" value="GTP-bd"/>
</dbReference>
<dbReference type="InterPro" id="IPR027417">
    <property type="entry name" value="P-loop_NTPase"/>
</dbReference>
<dbReference type="Proteomes" id="UP001165160">
    <property type="component" value="Unassembled WGS sequence"/>
</dbReference>
<protein>
    <recommendedName>
        <fullName evidence="6">GTP-binding protein</fullName>
    </recommendedName>
</protein>
<comment type="caution">
    <text evidence="4">The sequence shown here is derived from an EMBL/GenBank/DDBJ whole genome shotgun (WGS) entry which is preliminary data.</text>
</comment>
<feature type="region of interest" description="Disordered" evidence="1">
    <location>
        <begin position="17"/>
        <end position="44"/>
    </location>
</feature>
<dbReference type="PRINTS" id="PR00326">
    <property type="entry name" value="GTP1OBG"/>
</dbReference>
<feature type="domain" description="NOG1 N-terminal helical" evidence="3">
    <location>
        <begin position="40"/>
        <end position="204"/>
    </location>
</feature>
<dbReference type="AlphaFoldDB" id="A0A9W7FF81"/>
<dbReference type="Gene3D" id="1.20.120.1190">
    <property type="match status" value="1"/>
</dbReference>
<dbReference type="SUPFAM" id="SSF52540">
    <property type="entry name" value="P-loop containing nucleoside triphosphate hydrolases"/>
    <property type="match status" value="1"/>
</dbReference>
<dbReference type="Pfam" id="PF17835">
    <property type="entry name" value="NOG1_N"/>
    <property type="match status" value="1"/>
</dbReference>
<gene>
    <name evidence="4" type="ORF">TrVE_jg9599</name>
</gene>
<evidence type="ECO:0000256" key="1">
    <source>
        <dbReference type="SAM" id="MobiDB-lite"/>
    </source>
</evidence>
<feature type="domain" description="G" evidence="2">
    <location>
        <begin position="212"/>
        <end position="311"/>
    </location>
</feature>
<dbReference type="GO" id="GO:0005525">
    <property type="term" value="F:GTP binding"/>
    <property type="evidence" value="ECO:0007669"/>
    <property type="project" value="InterPro"/>
</dbReference>
<dbReference type="EMBL" id="BRXX01000425">
    <property type="protein sequence ID" value="GMI11098.1"/>
    <property type="molecule type" value="Genomic_DNA"/>
</dbReference>
<feature type="compositionally biased region" description="Low complexity" evidence="1">
    <location>
        <begin position="19"/>
        <end position="28"/>
    </location>
</feature>
<keyword evidence="5" id="KW-1185">Reference proteome</keyword>
<accession>A0A9W7FF81</accession>
<dbReference type="Gene3D" id="3.40.50.300">
    <property type="entry name" value="P-loop containing nucleotide triphosphate hydrolases"/>
    <property type="match status" value="1"/>
</dbReference>
<evidence type="ECO:0000313" key="5">
    <source>
        <dbReference type="Proteomes" id="UP001165160"/>
    </source>
</evidence>
<evidence type="ECO:0000259" key="3">
    <source>
        <dbReference type="Pfam" id="PF17835"/>
    </source>
</evidence>
<dbReference type="Pfam" id="PF01926">
    <property type="entry name" value="MMR_HSR1"/>
    <property type="match status" value="1"/>
</dbReference>
<evidence type="ECO:0000313" key="4">
    <source>
        <dbReference type="EMBL" id="GMI11098.1"/>
    </source>
</evidence>